<reference evidence="1" key="1">
    <citation type="submission" date="2015-04" db="EMBL/GenBank/DDBJ databases">
        <title>The genome sequence of the plant pathogenic Rhizarian Plasmodiophora brassicae reveals insights in its biotrophic life cycle and the origin of chitin synthesis.</title>
        <authorList>
            <person name="Schwelm A."/>
            <person name="Fogelqvist J."/>
            <person name="Knaust A."/>
            <person name="Julke S."/>
            <person name="Lilja T."/>
            <person name="Dhandapani V."/>
            <person name="Bonilla-Rosso G."/>
            <person name="Karlsson M."/>
            <person name="Shevchenko A."/>
            <person name="Choi S.R."/>
            <person name="Kim H.G."/>
            <person name="Park J.Y."/>
            <person name="Lim Y.P."/>
            <person name="Ludwig-Muller J."/>
            <person name="Dixelius C."/>
        </authorList>
    </citation>
    <scope>NUCLEOTIDE SEQUENCE</scope>
    <source>
        <tissue evidence="1">Potato root galls</tissue>
    </source>
</reference>
<sequence>DNNVSPNSQNSRAQFAAFEASDLDKWSEEHFLRSDTQAVDLEIYHQTKGHRVDGVYGARGLGVVPEYVNFCGEAETTWNNAELGERFIGGRREGYVAEPSLGHAIGEDRWPTIAGQLNAPPISWTSDLSTPSSKRKCSVSS</sequence>
<name>A0A0H5QLY9_9EUKA</name>
<evidence type="ECO:0000313" key="1">
    <source>
        <dbReference type="EMBL" id="CRZ02361.1"/>
    </source>
</evidence>
<dbReference type="AlphaFoldDB" id="A0A0H5QLY9"/>
<accession>A0A0H5QLY9</accession>
<feature type="non-terminal residue" evidence="1">
    <location>
        <position position="1"/>
    </location>
</feature>
<organism evidence="1">
    <name type="scientific">Spongospora subterranea</name>
    <dbReference type="NCBI Taxonomy" id="70186"/>
    <lineage>
        <taxon>Eukaryota</taxon>
        <taxon>Sar</taxon>
        <taxon>Rhizaria</taxon>
        <taxon>Endomyxa</taxon>
        <taxon>Phytomyxea</taxon>
        <taxon>Plasmodiophorida</taxon>
        <taxon>Plasmodiophoridae</taxon>
        <taxon>Spongospora</taxon>
    </lineage>
</organism>
<protein>
    <submittedName>
        <fullName evidence="1">Uncharacterized protein</fullName>
    </submittedName>
</protein>
<dbReference type="EMBL" id="HACM01001919">
    <property type="protein sequence ID" value="CRZ02361.1"/>
    <property type="molecule type" value="Transcribed_RNA"/>
</dbReference>
<proteinExistence type="predicted"/>